<comment type="subunit">
    <text evidence="5">Part of the 50S ribosomal subunit. Forms a bridge to the 30S subunit in the 70S ribosome.</text>
</comment>
<organism evidence="9 10">
    <name type="scientific">candidate division CPR3 bacterium 4484_211</name>
    <dbReference type="NCBI Taxonomy" id="1968527"/>
    <lineage>
        <taxon>Bacteria</taxon>
        <taxon>Bacteria division CPR3</taxon>
    </lineage>
</organism>
<dbReference type="InterPro" id="IPR008991">
    <property type="entry name" value="Translation_prot_SH3-like_sf"/>
</dbReference>
<dbReference type="SMART" id="SM01382">
    <property type="entry name" value="Ribosomal_L2_C"/>
    <property type="match status" value="1"/>
</dbReference>
<dbReference type="InterPro" id="IPR012340">
    <property type="entry name" value="NA-bd_OB-fold"/>
</dbReference>
<dbReference type="SMART" id="SM01383">
    <property type="entry name" value="Ribosomal_L2"/>
    <property type="match status" value="1"/>
</dbReference>
<dbReference type="STRING" id="1968527.B5M47_00610"/>
<dbReference type="NCBIfam" id="TIGR01171">
    <property type="entry name" value="rplB_bact"/>
    <property type="match status" value="1"/>
</dbReference>
<dbReference type="SUPFAM" id="SSF50249">
    <property type="entry name" value="Nucleic acid-binding proteins"/>
    <property type="match status" value="1"/>
</dbReference>
<dbReference type="Pfam" id="PF03947">
    <property type="entry name" value="Ribosomal_L2_C"/>
    <property type="match status" value="1"/>
</dbReference>
<dbReference type="GO" id="GO:0003735">
    <property type="term" value="F:structural constituent of ribosome"/>
    <property type="evidence" value="ECO:0007669"/>
    <property type="project" value="InterPro"/>
</dbReference>
<dbReference type="InterPro" id="IPR014726">
    <property type="entry name" value="Ribosomal_uL2_dom3"/>
</dbReference>
<evidence type="ECO:0000256" key="6">
    <source>
        <dbReference type="SAM" id="MobiDB-lite"/>
    </source>
</evidence>
<dbReference type="InterPro" id="IPR022669">
    <property type="entry name" value="Ribosomal_uL2_C"/>
</dbReference>
<evidence type="ECO:0000256" key="4">
    <source>
        <dbReference type="ARBA" id="ARBA00035242"/>
    </source>
</evidence>
<dbReference type="AlphaFoldDB" id="A0A1W9NZD5"/>
<feature type="domain" description="Large ribosomal subunit protein uL2 C-terminal" evidence="7">
    <location>
        <begin position="124"/>
        <end position="252"/>
    </location>
</feature>
<dbReference type="Gene3D" id="2.30.30.30">
    <property type="match status" value="1"/>
</dbReference>
<keyword evidence="3 5" id="KW-0687">Ribonucleoprotein</keyword>
<evidence type="ECO:0000313" key="9">
    <source>
        <dbReference type="EMBL" id="OQX51488.1"/>
    </source>
</evidence>
<dbReference type="GO" id="GO:0019843">
    <property type="term" value="F:rRNA binding"/>
    <property type="evidence" value="ECO:0007669"/>
    <property type="project" value="UniProtKB-UniRule"/>
</dbReference>
<dbReference type="GO" id="GO:0002181">
    <property type="term" value="P:cytoplasmic translation"/>
    <property type="evidence" value="ECO:0007669"/>
    <property type="project" value="TreeGrafter"/>
</dbReference>
<sequence length="273" mass="30228">MPIKTYKPTSPGMRFKKVVDYSHLDNVKPLKSKTRRLKRKAGRSKGKITVRHKGGGHKRLYREIDFVRRDKEGVAARVAALEYDPNRSAFIARLHYADGDKRYMLAPDGLKKGDEVMYGEKAPVRVGNAMPLGKMPQGTVVYNIELQPGKGGQIVRSAGESAVIMSHEGKYSLLKLPSGERRLFLSSCSATIGQVSNPDYKLVKLGKAGRSRHMGIRPSVRGVAMPAGEHPHGGGEGRTGTGRNPRTVYGKPAYGKTRKRKKKSNRLIVKKRK</sequence>
<proteinExistence type="inferred from homology"/>
<dbReference type="Proteomes" id="UP000192520">
    <property type="component" value="Unassembled WGS sequence"/>
</dbReference>
<dbReference type="EMBL" id="MZGJ01000003">
    <property type="protein sequence ID" value="OQX51488.1"/>
    <property type="molecule type" value="Genomic_DNA"/>
</dbReference>
<comment type="caution">
    <text evidence="9">The sequence shown here is derived from an EMBL/GenBank/DDBJ whole genome shotgun (WGS) entry which is preliminary data.</text>
</comment>
<evidence type="ECO:0000256" key="3">
    <source>
        <dbReference type="ARBA" id="ARBA00023274"/>
    </source>
</evidence>
<reference evidence="10" key="1">
    <citation type="submission" date="2017-03" db="EMBL/GenBank/DDBJ databases">
        <title>Novel pathways for hydrocarbon cycling and metabolic interdependencies in hydrothermal sediment communities.</title>
        <authorList>
            <person name="Dombrowski N."/>
            <person name="Seitz K."/>
            <person name="Teske A."/>
            <person name="Baker B."/>
        </authorList>
    </citation>
    <scope>NUCLEOTIDE SEQUENCE [LARGE SCALE GENOMIC DNA]</scope>
</reference>
<evidence type="ECO:0000256" key="1">
    <source>
        <dbReference type="ARBA" id="ARBA00005636"/>
    </source>
</evidence>
<dbReference type="Gene3D" id="4.10.950.10">
    <property type="entry name" value="Ribosomal protein L2, domain 3"/>
    <property type="match status" value="1"/>
</dbReference>
<feature type="domain" description="Large ribosomal subunit protein uL2 RNA-binding" evidence="8">
    <location>
        <begin position="42"/>
        <end position="118"/>
    </location>
</feature>
<dbReference type="Gene3D" id="2.40.50.140">
    <property type="entry name" value="Nucleic acid-binding proteins"/>
    <property type="match status" value="1"/>
</dbReference>
<dbReference type="GO" id="GO:0015934">
    <property type="term" value="C:large ribosomal subunit"/>
    <property type="evidence" value="ECO:0007669"/>
    <property type="project" value="InterPro"/>
</dbReference>
<evidence type="ECO:0000259" key="7">
    <source>
        <dbReference type="SMART" id="SM01382"/>
    </source>
</evidence>
<dbReference type="InterPro" id="IPR002171">
    <property type="entry name" value="Ribosomal_uL2"/>
</dbReference>
<keyword evidence="5" id="KW-0694">RNA-binding</keyword>
<keyword evidence="5" id="KW-0699">rRNA-binding</keyword>
<evidence type="ECO:0000313" key="10">
    <source>
        <dbReference type="Proteomes" id="UP000192520"/>
    </source>
</evidence>
<dbReference type="FunFam" id="2.30.30.30:FF:000001">
    <property type="entry name" value="50S ribosomal protein L2"/>
    <property type="match status" value="1"/>
</dbReference>
<evidence type="ECO:0000259" key="8">
    <source>
        <dbReference type="SMART" id="SM01383"/>
    </source>
</evidence>
<dbReference type="SUPFAM" id="SSF50104">
    <property type="entry name" value="Translation proteins SH3-like domain"/>
    <property type="match status" value="1"/>
</dbReference>
<name>A0A1W9NZD5_UNCC3</name>
<keyword evidence="2 5" id="KW-0689">Ribosomal protein</keyword>
<dbReference type="FunFam" id="4.10.950.10:FF:000001">
    <property type="entry name" value="50S ribosomal protein L2"/>
    <property type="match status" value="1"/>
</dbReference>
<comment type="similarity">
    <text evidence="1 5">Belongs to the universal ribosomal protein uL2 family.</text>
</comment>
<dbReference type="HAMAP" id="MF_01320_B">
    <property type="entry name" value="Ribosomal_uL2_B"/>
    <property type="match status" value="1"/>
</dbReference>
<accession>A0A1W9NZD5</accession>
<evidence type="ECO:0000256" key="2">
    <source>
        <dbReference type="ARBA" id="ARBA00022980"/>
    </source>
</evidence>
<comment type="function">
    <text evidence="5">One of the primary rRNA binding proteins. Required for association of the 30S and 50S subunits to form the 70S ribosome, for tRNA binding and peptide bond formation. It has been suggested to have peptidyltransferase activity; this is somewhat controversial. Makes several contacts with the 16S rRNA in the 70S ribosome.</text>
</comment>
<dbReference type="PANTHER" id="PTHR13691">
    <property type="entry name" value="RIBOSOMAL PROTEIN L2"/>
    <property type="match status" value="1"/>
</dbReference>
<feature type="compositionally biased region" description="Basic residues" evidence="6">
    <location>
        <begin position="256"/>
        <end position="273"/>
    </location>
</feature>
<feature type="region of interest" description="Disordered" evidence="6">
    <location>
        <begin position="222"/>
        <end position="273"/>
    </location>
</feature>
<dbReference type="InterPro" id="IPR014722">
    <property type="entry name" value="Rib_uL2_dom2"/>
</dbReference>
<evidence type="ECO:0000256" key="5">
    <source>
        <dbReference type="HAMAP-Rule" id="MF_01320"/>
    </source>
</evidence>
<protein>
    <recommendedName>
        <fullName evidence="4 5">Large ribosomal subunit protein uL2</fullName>
    </recommendedName>
</protein>
<dbReference type="InterPro" id="IPR005880">
    <property type="entry name" value="Ribosomal_uL2_bac/org-type"/>
</dbReference>
<dbReference type="PIRSF" id="PIRSF002158">
    <property type="entry name" value="Ribosomal_L2"/>
    <property type="match status" value="1"/>
</dbReference>
<dbReference type="InterPro" id="IPR022666">
    <property type="entry name" value="Ribosomal_uL2_RNA-bd_dom"/>
</dbReference>
<dbReference type="Pfam" id="PF00181">
    <property type="entry name" value="Ribosomal_L2_N"/>
    <property type="match status" value="1"/>
</dbReference>
<dbReference type="GO" id="GO:0016740">
    <property type="term" value="F:transferase activity"/>
    <property type="evidence" value="ECO:0007669"/>
    <property type="project" value="InterPro"/>
</dbReference>
<gene>
    <name evidence="5" type="primary">rplB</name>
    <name evidence="9" type="ORF">B5M47_00610</name>
</gene>
<dbReference type="PANTHER" id="PTHR13691:SF5">
    <property type="entry name" value="LARGE RIBOSOMAL SUBUNIT PROTEIN UL2M"/>
    <property type="match status" value="1"/>
</dbReference>